<dbReference type="Pfam" id="PF05045">
    <property type="entry name" value="RgpF"/>
    <property type="match status" value="1"/>
</dbReference>
<dbReference type="PANTHER" id="PTHR12526">
    <property type="entry name" value="GLYCOSYLTRANSFERASE"/>
    <property type="match status" value="1"/>
</dbReference>
<dbReference type="Gene3D" id="3.40.50.2000">
    <property type="entry name" value="Glycogen Phosphorylase B"/>
    <property type="match status" value="2"/>
</dbReference>
<accession>A0A0B6CYQ9</accession>
<dbReference type="RefSeq" id="WP_044526698.1">
    <property type="nucleotide sequence ID" value="NZ_CP009440.1"/>
</dbReference>
<evidence type="ECO:0000313" key="3">
    <source>
        <dbReference type="Proteomes" id="UP000031830"/>
    </source>
</evidence>
<dbReference type="GO" id="GO:1901135">
    <property type="term" value="P:carbohydrate derivative metabolic process"/>
    <property type="evidence" value="ECO:0007669"/>
    <property type="project" value="UniProtKB-ARBA"/>
</dbReference>
<dbReference type="Proteomes" id="UP000031830">
    <property type="component" value="Chromosome"/>
</dbReference>
<dbReference type="Pfam" id="PF00534">
    <property type="entry name" value="Glycos_transf_1"/>
    <property type="match status" value="1"/>
</dbReference>
<dbReference type="InterPro" id="IPR007739">
    <property type="entry name" value="RgpF"/>
</dbReference>
<dbReference type="KEGG" id="fpz:LA55_1632"/>
<keyword evidence="2" id="KW-0808">Transferase</keyword>
<organism evidence="2 3">
    <name type="scientific">Francisella philomiragia</name>
    <dbReference type="NCBI Taxonomy" id="28110"/>
    <lineage>
        <taxon>Bacteria</taxon>
        <taxon>Pseudomonadati</taxon>
        <taxon>Pseudomonadota</taxon>
        <taxon>Gammaproteobacteria</taxon>
        <taxon>Thiotrichales</taxon>
        <taxon>Francisellaceae</taxon>
        <taxon>Francisella</taxon>
    </lineage>
</organism>
<dbReference type="OrthoDB" id="5906768at2"/>
<feature type="domain" description="Glycosyl transferase family 1" evidence="1">
    <location>
        <begin position="241"/>
        <end position="394"/>
    </location>
</feature>
<dbReference type="EMBL" id="CP009440">
    <property type="protein sequence ID" value="AJI53950.1"/>
    <property type="molecule type" value="Genomic_DNA"/>
</dbReference>
<dbReference type="AlphaFoldDB" id="A0A0B6CYQ9"/>
<evidence type="ECO:0000259" key="1">
    <source>
        <dbReference type="Pfam" id="PF00534"/>
    </source>
</evidence>
<proteinExistence type="predicted"/>
<gene>
    <name evidence="2" type="ORF">LA55_1632</name>
</gene>
<name>A0A0B6CYQ9_9GAMM</name>
<protein>
    <submittedName>
        <fullName evidence="2">Glycosyl transferases group 1 family protein</fullName>
    </submittedName>
</protein>
<dbReference type="SUPFAM" id="SSF53756">
    <property type="entry name" value="UDP-Glycosyltransferase/glycogen phosphorylase"/>
    <property type="match status" value="1"/>
</dbReference>
<evidence type="ECO:0000313" key="2">
    <source>
        <dbReference type="EMBL" id="AJI53950.1"/>
    </source>
</evidence>
<dbReference type="GO" id="GO:0016757">
    <property type="term" value="F:glycosyltransferase activity"/>
    <property type="evidence" value="ECO:0007669"/>
    <property type="project" value="InterPro"/>
</dbReference>
<sequence length="768" mass="87208">MNKSVLSKMFPIGSTRREVISKVYRKFRPRSESELIRQGFLAGSKAFDESKETIILISHQSSATGAPLLGLNIGMSLSEKFNLIHYVMDKAEIHDDFKKDCVLLIEELGESTKSTSLKILKEVSKDFSIKAVIGNSVTTYSVLSSASDLKLPTLSLIHEFAGYVESAKIMLDTIIEADRVIVPAEIIKTSIMEQLAKAAMIFNEPSNIVIQPQGKLPYIPTSYGSPDSVEQILKKIEVQDRNDYKIIVAAGSVHIRKGVDLFIYLSKYIKKYYDGKCKFVWVGSGLKESDCSFSFLLKREVKSLGLEDDFVFLGHQQNLDSILSIADMFCLTSRMDPFPNVVVDALEANVPIACFRGASGSVEFLEKHSAKAIIVDYLDTHQLGYEIAKYLKKTTVEDTHNSEMVKQHLDFGKYIDFLIDQISICEKYNAENLSILANVENSEYFDREYIKLSELEDNYEFCYVQSVYHYIQSQRKGLYRLTPNPCAGFSTYKWALENDSYNKVPLYEAIRNNVHSTHECYKTPFDFETKYSGKLAVHLHLYYVDLAEEFNQYFKNLPTGYNLYITTVGDEDAFSIKEMFKDSGANNIEVIKVENIGRDVAPMIFDLKNKIFNRKYDVIGHFHSKKSVGVANNLGDRWRKYLLDNLVGSQTIANSVLSLFENETVGLVFAEDRHFMDMGDNKSYIDELGAMLGLPEVNETPLFPLGNMFWARLDAIKDIFELDKAVVIQPEPLPYDGSFMHALERITPAVVNKNGYKYVTVYKDGTSW</sequence>
<dbReference type="InterPro" id="IPR001296">
    <property type="entry name" value="Glyco_trans_1"/>
</dbReference>
<reference evidence="2 3" key="1">
    <citation type="journal article" date="2015" name="Genome Announc.">
        <title>Genome sequencing of 18 francisella strains to aid in assay development and testing.</title>
        <authorList>
            <person name="Johnson S.L."/>
            <person name="Daligault H.E."/>
            <person name="Davenport K.W."/>
            <person name="Coyne S.R."/>
            <person name="Frey K.G."/>
            <person name="Koroleva G.I."/>
            <person name="Broomall S.M."/>
            <person name="Bishop-Lilly K.A."/>
            <person name="Bruce D.C."/>
            <person name="Chertkov O."/>
            <person name="Freitas T."/>
            <person name="Jaissle J."/>
            <person name="Ladner J.T."/>
            <person name="Rosenzweig C.N."/>
            <person name="Gibbons H.S."/>
            <person name="Palacios G.F."/>
            <person name="Redden C.L."/>
            <person name="Xu Y."/>
            <person name="Minogue T.D."/>
            <person name="Chain P.S."/>
        </authorList>
    </citation>
    <scope>NUCLEOTIDE SEQUENCE [LARGE SCALE GENOMIC DNA]</scope>
    <source>
        <strain evidence="2 3">GA01-2794</strain>
    </source>
</reference>
<dbReference type="PANTHER" id="PTHR12526:SF630">
    <property type="entry name" value="GLYCOSYLTRANSFERASE"/>
    <property type="match status" value="1"/>
</dbReference>